<dbReference type="AlphaFoldDB" id="A0A239PSN2"/>
<keyword evidence="3" id="KW-0378">Hydrolase</keyword>
<proteinExistence type="predicted"/>
<feature type="domain" description="M23ase beta-sheet core" evidence="2">
    <location>
        <begin position="224"/>
        <end position="319"/>
    </location>
</feature>
<dbReference type="InterPro" id="IPR016047">
    <property type="entry name" value="M23ase_b-sheet_dom"/>
</dbReference>
<feature type="signal peptide" evidence="1">
    <location>
        <begin position="1"/>
        <end position="16"/>
    </location>
</feature>
<organism evidence="3 4">
    <name type="scientific">Amphiplicatus metriothermophilus</name>
    <dbReference type="NCBI Taxonomy" id="1519374"/>
    <lineage>
        <taxon>Bacteria</taxon>
        <taxon>Pseudomonadati</taxon>
        <taxon>Pseudomonadota</taxon>
        <taxon>Alphaproteobacteria</taxon>
        <taxon>Parvularculales</taxon>
        <taxon>Parvularculaceae</taxon>
        <taxon>Amphiplicatus</taxon>
    </lineage>
</organism>
<keyword evidence="1" id="KW-0732">Signal</keyword>
<evidence type="ECO:0000256" key="1">
    <source>
        <dbReference type="SAM" id="SignalP"/>
    </source>
</evidence>
<evidence type="ECO:0000313" key="3">
    <source>
        <dbReference type="EMBL" id="SNT73170.1"/>
    </source>
</evidence>
<dbReference type="RefSeq" id="WP_200815284.1">
    <property type="nucleotide sequence ID" value="NZ_FZQA01000003.1"/>
</dbReference>
<evidence type="ECO:0000313" key="4">
    <source>
        <dbReference type="Proteomes" id="UP000198346"/>
    </source>
</evidence>
<keyword evidence="4" id="KW-1185">Reference proteome</keyword>
<dbReference type="GO" id="GO:0004222">
    <property type="term" value="F:metalloendopeptidase activity"/>
    <property type="evidence" value="ECO:0007669"/>
    <property type="project" value="TreeGrafter"/>
</dbReference>
<evidence type="ECO:0000259" key="2">
    <source>
        <dbReference type="Pfam" id="PF01551"/>
    </source>
</evidence>
<protein>
    <submittedName>
        <fullName evidence="3">Murein DD-endopeptidase MepM and murein hydrolase activator NlpD, contain LysM domain</fullName>
    </submittedName>
</protein>
<dbReference type="Proteomes" id="UP000198346">
    <property type="component" value="Unassembled WGS sequence"/>
</dbReference>
<dbReference type="FunFam" id="2.70.70.10:FF:000019">
    <property type="entry name" value="M23 family peptidase"/>
    <property type="match status" value="1"/>
</dbReference>
<dbReference type="CDD" id="cd12797">
    <property type="entry name" value="M23_peptidase"/>
    <property type="match status" value="1"/>
</dbReference>
<dbReference type="PANTHER" id="PTHR21666:SF285">
    <property type="entry name" value="M23 FAMILY METALLOPEPTIDASE"/>
    <property type="match status" value="1"/>
</dbReference>
<feature type="chain" id="PRO_5012669956" evidence="1">
    <location>
        <begin position="17"/>
        <end position="335"/>
    </location>
</feature>
<reference evidence="3 4" key="1">
    <citation type="submission" date="2017-07" db="EMBL/GenBank/DDBJ databases">
        <authorList>
            <person name="Sun Z.S."/>
            <person name="Albrecht U."/>
            <person name="Echele G."/>
            <person name="Lee C.C."/>
        </authorList>
    </citation>
    <scope>NUCLEOTIDE SEQUENCE [LARGE SCALE GENOMIC DNA]</scope>
    <source>
        <strain evidence="3 4">CGMCC 1.12710</strain>
    </source>
</reference>
<dbReference type="InterPro" id="IPR050570">
    <property type="entry name" value="Cell_wall_metabolism_enzyme"/>
</dbReference>
<sequence>MTFLGWIAAGLAAAGAAPPAAPGLPIAPPAPRAPAAAPILAPPRHAGAQDALALQARYAEAMQRVAERQRVFPKSSDAAVLSGRAAQGGLVFGRTVPGATARLDGETVMVDEDGRFLLGFGRDSAPTALLVVTLPDGAVERIAIEVEDRDFPVQRIDGLDQSKVSGFTEAQLEKIAADKAKKDAARLETHARADWADGFAWPVEGPISGVFGSQRILNGEPKRPHSGLDIAAPEGTPVRAPAAGIVRLAESGMYFEGGLVFLDHGHWLESAFMHLSRIDVAPGQRVEKGDVIGAVGATGRATGPHLHWSLKWTDRLVDPQLVLPPPADKAAAAAE</sequence>
<dbReference type="Pfam" id="PF01551">
    <property type="entry name" value="Peptidase_M23"/>
    <property type="match status" value="1"/>
</dbReference>
<dbReference type="PANTHER" id="PTHR21666">
    <property type="entry name" value="PEPTIDASE-RELATED"/>
    <property type="match status" value="1"/>
</dbReference>
<accession>A0A239PSN2</accession>
<dbReference type="SUPFAM" id="SSF51261">
    <property type="entry name" value="Duplicated hybrid motif"/>
    <property type="match status" value="1"/>
</dbReference>
<dbReference type="EMBL" id="FZQA01000003">
    <property type="protein sequence ID" value="SNT73170.1"/>
    <property type="molecule type" value="Genomic_DNA"/>
</dbReference>
<name>A0A239PSN2_9PROT</name>
<dbReference type="InterPro" id="IPR011055">
    <property type="entry name" value="Dup_hybrid_motif"/>
</dbReference>
<dbReference type="Gene3D" id="2.70.70.10">
    <property type="entry name" value="Glucose Permease (Domain IIA)"/>
    <property type="match status" value="1"/>
</dbReference>
<gene>
    <name evidence="3" type="ORF">SAMN06297382_1567</name>
</gene>